<protein>
    <submittedName>
        <fullName evidence="2">ATP/GTP-binding protein</fullName>
    </submittedName>
</protein>
<evidence type="ECO:0000313" key="2">
    <source>
        <dbReference type="EMBL" id="ATP57177.1"/>
    </source>
</evidence>
<feature type="domain" description="FAS1" evidence="1">
    <location>
        <begin position="40"/>
        <end position="207"/>
    </location>
</feature>
<dbReference type="InterPro" id="IPR036378">
    <property type="entry name" value="FAS1_dom_sf"/>
</dbReference>
<reference evidence="2 3" key="1">
    <citation type="submission" date="2017-10" db="EMBL/GenBank/DDBJ databases">
        <title>Whole genome of Pedobacter ginsengisoli T01R-27 isolated from tomato rhizosphere.</title>
        <authorList>
            <person name="Weon H.-Y."/>
            <person name="Lee S.A."/>
            <person name="Sang M.K."/>
            <person name="Song J."/>
        </authorList>
    </citation>
    <scope>NUCLEOTIDE SEQUENCE [LARGE SCALE GENOMIC DNA]</scope>
    <source>
        <strain evidence="2 3">T01R-27</strain>
    </source>
</reference>
<dbReference type="InterPro" id="IPR008979">
    <property type="entry name" value="Galactose-bd-like_sf"/>
</dbReference>
<dbReference type="Proteomes" id="UP000223749">
    <property type="component" value="Chromosome"/>
</dbReference>
<dbReference type="Gene3D" id="2.30.180.10">
    <property type="entry name" value="FAS1 domain"/>
    <property type="match status" value="1"/>
</dbReference>
<sequence length="371" mass="42041">MGINHFRKQLFLIGLTAISIIACQRDAGFYDHEALSQTVPVNTYDYLKSKKGIFDSMVLVIDRLGLKQTLNDSSITVFAVTNNSFRLAVNNLNNTRKIAGKSPLNLSNMDYIQLDTIITQYIMRGKYPTDSMQNQDGLLLSGVRYGYQMNARLTTAATSGFQNGGPKTINYSDTKWSQFQRNWATTSTSSSNILTTNGVVHTISQDHIAGFQDFVKRFTLTFPPKNYIQMYGGKQTVSAEAPDKPYPEKSYFMVDGSVTTKFFNPTALQTKPFWSNIEFSVPRICNAYALSSANDNPGRNPKAWNLQGSQDMLNWEMLDQQSNQNFPEFFLQKVYRFENTKAYKHYRLNITENNGSGIELQIAEYVLGFKL</sequence>
<dbReference type="KEGG" id="pgs:CPT03_12190"/>
<evidence type="ECO:0000313" key="3">
    <source>
        <dbReference type="Proteomes" id="UP000223749"/>
    </source>
</evidence>
<organism evidence="2 3">
    <name type="scientific">Pedobacter ginsengisoli</name>
    <dbReference type="NCBI Taxonomy" id="363852"/>
    <lineage>
        <taxon>Bacteria</taxon>
        <taxon>Pseudomonadati</taxon>
        <taxon>Bacteroidota</taxon>
        <taxon>Sphingobacteriia</taxon>
        <taxon>Sphingobacteriales</taxon>
        <taxon>Sphingobacteriaceae</taxon>
        <taxon>Pedobacter</taxon>
    </lineage>
</organism>
<dbReference type="OrthoDB" id="654858at2"/>
<name>A0A2D1U6G6_9SPHI</name>
<dbReference type="Gene3D" id="2.60.120.260">
    <property type="entry name" value="Galactose-binding domain-like"/>
    <property type="match status" value="1"/>
</dbReference>
<dbReference type="AlphaFoldDB" id="A0A2D1U6G6"/>
<dbReference type="SUPFAM" id="SSF49785">
    <property type="entry name" value="Galactose-binding domain-like"/>
    <property type="match status" value="1"/>
</dbReference>
<accession>A0A2D1U6G6</accession>
<dbReference type="Pfam" id="PF02469">
    <property type="entry name" value="Fasciclin"/>
    <property type="match status" value="1"/>
</dbReference>
<dbReference type="PROSITE" id="PS51257">
    <property type="entry name" value="PROKAR_LIPOPROTEIN"/>
    <property type="match status" value="1"/>
</dbReference>
<dbReference type="InterPro" id="IPR000782">
    <property type="entry name" value="FAS1_domain"/>
</dbReference>
<proteinExistence type="predicted"/>
<evidence type="ECO:0000259" key="1">
    <source>
        <dbReference type="PROSITE" id="PS50213"/>
    </source>
</evidence>
<keyword evidence="3" id="KW-1185">Reference proteome</keyword>
<dbReference type="RefSeq" id="WP_099439105.1">
    <property type="nucleotide sequence ID" value="NZ_CP024091.1"/>
</dbReference>
<dbReference type="EMBL" id="CP024091">
    <property type="protein sequence ID" value="ATP57177.1"/>
    <property type="molecule type" value="Genomic_DNA"/>
</dbReference>
<gene>
    <name evidence="2" type="ORF">CPT03_12190</name>
</gene>
<dbReference type="SUPFAM" id="SSF82153">
    <property type="entry name" value="FAS1 domain"/>
    <property type="match status" value="1"/>
</dbReference>
<dbReference type="PROSITE" id="PS50213">
    <property type="entry name" value="FAS1"/>
    <property type="match status" value="1"/>
</dbReference>